<comment type="caution">
    <text evidence="1">The sequence shown here is derived from an EMBL/GenBank/DDBJ whole genome shotgun (WGS) entry which is preliminary data.</text>
</comment>
<protein>
    <submittedName>
        <fullName evidence="1">Uncharacterized protein</fullName>
    </submittedName>
</protein>
<dbReference type="OrthoDB" id="6465447at2759"/>
<dbReference type="AlphaFoldDB" id="A0A4Y2PLJ0"/>
<proteinExistence type="predicted"/>
<organism evidence="1 2">
    <name type="scientific">Araneus ventricosus</name>
    <name type="common">Orbweaver spider</name>
    <name type="synonym">Epeira ventricosa</name>
    <dbReference type="NCBI Taxonomy" id="182803"/>
    <lineage>
        <taxon>Eukaryota</taxon>
        <taxon>Metazoa</taxon>
        <taxon>Ecdysozoa</taxon>
        <taxon>Arthropoda</taxon>
        <taxon>Chelicerata</taxon>
        <taxon>Arachnida</taxon>
        <taxon>Araneae</taxon>
        <taxon>Araneomorphae</taxon>
        <taxon>Entelegynae</taxon>
        <taxon>Araneoidea</taxon>
        <taxon>Araneidae</taxon>
        <taxon>Araneus</taxon>
    </lineage>
</organism>
<dbReference type="EMBL" id="BGPR01011759">
    <property type="protein sequence ID" value="GBN52815.1"/>
    <property type="molecule type" value="Genomic_DNA"/>
</dbReference>
<gene>
    <name evidence="1" type="ORF">AVEN_224887_1</name>
</gene>
<keyword evidence="2" id="KW-1185">Reference proteome</keyword>
<evidence type="ECO:0000313" key="2">
    <source>
        <dbReference type="Proteomes" id="UP000499080"/>
    </source>
</evidence>
<dbReference type="Proteomes" id="UP000499080">
    <property type="component" value="Unassembled WGS sequence"/>
</dbReference>
<evidence type="ECO:0000313" key="1">
    <source>
        <dbReference type="EMBL" id="GBN52815.1"/>
    </source>
</evidence>
<accession>A0A4Y2PLJ0</accession>
<reference evidence="1 2" key="1">
    <citation type="journal article" date="2019" name="Sci. Rep.">
        <title>Orb-weaving spider Araneus ventricosus genome elucidates the spidroin gene catalogue.</title>
        <authorList>
            <person name="Kono N."/>
            <person name="Nakamura H."/>
            <person name="Ohtoshi R."/>
            <person name="Moran D.A.P."/>
            <person name="Shinohara A."/>
            <person name="Yoshida Y."/>
            <person name="Fujiwara M."/>
            <person name="Mori M."/>
            <person name="Tomita M."/>
            <person name="Arakawa K."/>
        </authorList>
    </citation>
    <scope>NUCLEOTIDE SEQUENCE [LARGE SCALE GENOMIC DNA]</scope>
</reference>
<sequence length="188" mass="21999">MAEGGVPLDPESEELSDEEVEEFDSLDLLFARDFITYVMKRRIPDWTFGEYYARPCPVTPFSYRIRHAVDFFLNKECINLDSLFHASFVDEHFDYGGFIRVVDFIVESVFNHADSHNDLLRFLCLHAHFTAMAYKRGVRMAPYYALFNIKDLLGLYTHKKGISSEYFFGEFGFEVMGMIHENKSIVFH</sequence>
<name>A0A4Y2PLJ0_ARAVE</name>